<evidence type="ECO:0000256" key="2">
    <source>
        <dbReference type="ARBA" id="ARBA00022603"/>
    </source>
</evidence>
<dbReference type="EC" id="2.1.1.34" evidence="9"/>
<dbReference type="FunFam" id="3.40.1280.10:FF:000010">
    <property type="entry name" value="probable methyltransferase TARBP1"/>
    <property type="match status" value="1"/>
</dbReference>
<protein>
    <recommendedName>
        <fullName evidence="10">tRNA (guanosine(18)-2'-O)-methyltransferase TARBP1</fullName>
        <ecNumber evidence="9">2.1.1.34</ecNumber>
    </recommendedName>
    <alternativeName>
        <fullName evidence="11">TAR RNA-binding protein 1</fullName>
    </alternativeName>
</protein>
<sequence>MQKSTLLELTGPELSEICKLLGEENYVTFMVDLISSLQQKDFVEQEITKKFKVVNYLIQNDASVSETKIVCFENILDLSLQFVYDNVDHDYLGRFSLLLTYFVDYTIKFTSAKMETAVNNFVKYIFKGFDESPKDFNLIVLGTAINFSLAVCDLKLNVLPRLELREIGHSIRLLEPYQNFETLYLADRILNLVFELPSVILKQCLKLFGQIILLEQDSTLLKKLWLKVESKLSRGSEEEILRGLAVICYLGDNYISVQNTVTSYMLYNETSFWKIVQISISKDNRMIRKMALYILKRYIYELETLQECVQTELFWFDGKCRNSVETFHTLFIVIEILEGTQVHIVSQIFQELDKLIFSSFKSNLLHPTWLSCVFIRFFHQDSIVILRNAIKQFASVDPMLWTKDYNYKSLYLNFFKSINNMLLFSVYEDFNLDEILEKWFCKSVTMLSDILLSISLVSWSPIALFHVTKALSKTPSVQAWDVLTLDVLKSFIVQALRTQTVIIRGAIQTHLLNCVMKLTCENVELLQIGEVLNVFKSEECLRRGTKEWTNVEQWMKSFITQKQADFFISGFMEKFLYESASLQSISRVLLMLSEIGLFNPKNPTHNQAVHTIFNALEDCDKRAYSAVEKQNISIKLIFHLLNEGQTDFSPLLKIIHDNLAYVFLFIKYRLQTVTNVRDLNDVSTYVKVLKLIFENPNLLAVYTKEAQVLLNTACSEILAEFIGVIQEHLCLNIINLYFSYVTTSDLKPPDFTRIFRPRILKRTLLKKPPEILLTELKMIHSQIVALNVQLAWDCLSLYIKEYGVEKIYESFCLSALMEEAQEALNTGGKESVVPILSVFNQILIFYKDIQKISNFINLTWQTCFEFRKTELFWKAINLWISMLFNTELIKKSDLQPIIKNFAFNLLSQGNDISGLANVLSRHLHAFDVGETPVIFDDIFVECLLFGSINRRDQKLEFETCNYIHSQGDAYAINKLAPHIIVKSELEVRLQALNILFKNSSPENNIFIFKMVKNLIQEDRTCMKNNKRYFNDSLVHRRKNRTLQVLLIIQRYIANHLFEFDGFNIQFLLYDWAVEALLSESQQPSIRYQLELLFINLCIDYPLFKTKFWNVFDKAGDERIGSLTSFICIAFHLAKTKIDNEFFEELINYVLPCCMSQNFNLRLYGQVAMEKLWPYYPEMAEKYKILYKNQWKIFAQGNMLINVKKLQSDFYFNIFDCKKHFTLQTIFWDLPRLSNISQDEWISISYLKSIVNVENIGIPLGEKSELIECESPSWVLKASEISVREESTSIQKKFVPWKGMLSELELEETRKNRKEGGMILVTSLIDKSANLGGLARTCDIFGVKELVVGNLELTKDKSFTSLSMTAEKHINITEVKARNLTEYLTNLKQDGYTVVGAEQTTTSVFLSEYKFPYKTLLVLGNEREGIPADIILHLDACVEIPQFGVIRSLNVHVSGAIFLWEYAKQHLCSKK</sequence>
<evidence type="ECO:0000313" key="13">
    <source>
        <dbReference type="EnsemblMetazoa" id="XP_014247495.1"/>
    </source>
</evidence>
<dbReference type="Gene3D" id="3.40.1280.10">
    <property type="match status" value="1"/>
</dbReference>
<dbReference type="OrthoDB" id="241340at2759"/>
<keyword evidence="14" id="KW-1185">Reference proteome</keyword>
<keyword evidence="4" id="KW-0949">S-adenosyl-L-methionine</keyword>
<dbReference type="InterPro" id="IPR044748">
    <property type="entry name" value="Trm3/TARBP1_C"/>
</dbReference>
<organism evidence="13 14">
    <name type="scientific">Cimex lectularius</name>
    <name type="common">Bed bug</name>
    <name type="synonym">Acanthia lectularia</name>
    <dbReference type="NCBI Taxonomy" id="79782"/>
    <lineage>
        <taxon>Eukaryota</taxon>
        <taxon>Metazoa</taxon>
        <taxon>Ecdysozoa</taxon>
        <taxon>Arthropoda</taxon>
        <taxon>Hexapoda</taxon>
        <taxon>Insecta</taxon>
        <taxon>Pterygota</taxon>
        <taxon>Neoptera</taxon>
        <taxon>Paraneoptera</taxon>
        <taxon>Hemiptera</taxon>
        <taxon>Heteroptera</taxon>
        <taxon>Panheteroptera</taxon>
        <taxon>Cimicomorpha</taxon>
        <taxon>Cimicidae</taxon>
        <taxon>Cimex</taxon>
    </lineage>
</organism>
<evidence type="ECO:0000256" key="4">
    <source>
        <dbReference type="ARBA" id="ARBA00022691"/>
    </source>
</evidence>
<dbReference type="Proteomes" id="UP000494040">
    <property type="component" value="Unassembled WGS sequence"/>
</dbReference>
<evidence type="ECO:0000256" key="1">
    <source>
        <dbReference type="ARBA" id="ARBA00007228"/>
    </source>
</evidence>
<dbReference type="InterPro" id="IPR029026">
    <property type="entry name" value="tRNA_m1G_MTases_N"/>
</dbReference>
<comment type="similarity">
    <text evidence="1">Belongs to the class IV-like SAM-binding methyltransferase superfamily. RNA methyltransferase TrmH family.</text>
</comment>
<accession>A0A8I6RL80</accession>
<dbReference type="EnsemblMetazoa" id="XM_014392009.2">
    <property type="protein sequence ID" value="XP_014247495.1"/>
    <property type="gene ID" value="LOC106665533"/>
</dbReference>
<dbReference type="KEGG" id="clec:106665533"/>
<comment type="function">
    <text evidence="8">S-adenosyl-L-methionine-dependent 2'-O-ribose methyltransferase that catalyzes the formation of 2'-O-methylguanosine at position 18 (Gm18) in a subset of tRNA. Selectively mediates Gm18 methylation of tRNAGln-TTG/CTG and tRNASer-TGA/GCT. Gm18 modification can enhance the stability of modified tRNAs.</text>
</comment>
<name>A0A8I6RL80_CIMLE</name>
<evidence type="ECO:0000256" key="11">
    <source>
        <dbReference type="ARBA" id="ARBA00093656"/>
    </source>
</evidence>
<dbReference type="CDD" id="cd18091">
    <property type="entry name" value="SpoU-like_TRM3-like"/>
    <property type="match status" value="1"/>
</dbReference>
<evidence type="ECO:0000256" key="9">
    <source>
        <dbReference type="ARBA" id="ARBA00093594"/>
    </source>
</evidence>
<evidence type="ECO:0000256" key="10">
    <source>
        <dbReference type="ARBA" id="ARBA00093636"/>
    </source>
</evidence>
<dbReference type="InterPro" id="IPR029028">
    <property type="entry name" value="Alpha/beta_knot_MTases"/>
</dbReference>
<dbReference type="PANTHER" id="PTHR12029:SF11">
    <property type="entry name" value="METHYLTRANSFERASE TARBP1-RELATED"/>
    <property type="match status" value="1"/>
</dbReference>
<comment type="catalytic activity">
    <reaction evidence="7">
        <text>guanosine(18) in tRNA + S-adenosyl-L-methionine = 2'-O-methylguanosine(18) in tRNA + S-adenosyl-L-homocysteine + H(+)</text>
        <dbReference type="Rhea" id="RHEA:20077"/>
        <dbReference type="Rhea" id="RHEA-COMP:10190"/>
        <dbReference type="Rhea" id="RHEA-COMP:10192"/>
        <dbReference type="ChEBI" id="CHEBI:15378"/>
        <dbReference type="ChEBI" id="CHEBI:57856"/>
        <dbReference type="ChEBI" id="CHEBI:59789"/>
        <dbReference type="ChEBI" id="CHEBI:74269"/>
        <dbReference type="ChEBI" id="CHEBI:74445"/>
        <dbReference type="EC" id="2.1.1.34"/>
    </reaction>
    <physiologicalReaction direction="left-to-right" evidence="7">
        <dbReference type="Rhea" id="RHEA:20078"/>
    </physiologicalReaction>
</comment>
<keyword evidence="6" id="KW-0007">Acetylation</keyword>
<dbReference type="PANTHER" id="PTHR12029">
    <property type="entry name" value="RNA METHYLTRANSFERASE"/>
    <property type="match status" value="1"/>
</dbReference>
<evidence type="ECO:0000256" key="8">
    <source>
        <dbReference type="ARBA" id="ARBA00093361"/>
    </source>
</evidence>
<dbReference type="Pfam" id="PF00588">
    <property type="entry name" value="SpoU_methylase"/>
    <property type="match status" value="1"/>
</dbReference>
<proteinExistence type="inferred from homology"/>
<evidence type="ECO:0000256" key="6">
    <source>
        <dbReference type="ARBA" id="ARBA00022990"/>
    </source>
</evidence>
<dbReference type="InterPro" id="IPR001537">
    <property type="entry name" value="SpoU_MeTrfase"/>
</dbReference>
<dbReference type="SUPFAM" id="SSF75217">
    <property type="entry name" value="alpha/beta knot"/>
    <property type="match status" value="1"/>
</dbReference>
<dbReference type="GO" id="GO:0141100">
    <property type="term" value="F:tRNA (guanine(18)-2'-O)-methyltransferase activity"/>
    <property type="evidence" value="ECO:0007669"/>
    <property type="project" value="UniProtKB-EC"/>
</dbReference>
<reference evidence="13" key="1">
    <citation type="submission" date="2022-01" db="UniProtKB">
        <authorList>
            <consortium name="EnsemblMetazoa"/>
        </authorList>
    </citation>
    <scope>IDENTIFICATION</scope>
</reference>
<keyword evidence="3" id="KW-0808">Transferase</keyword>
<evidence type="ECO:0000313" key="14">
    <source>
        <dbReference type="Proteomes" id="UP000494040"/>
    </source>
</evidence>
<evidence type="ECO:0000256" key="3">
    <source>
        <dbReference type="ARBA" id="ARBA00022679"/>
    </source>
</evidence>
<feature type="domain" description="tRNA/rRNA methyltransferase SpoU type" evidence="12">
    <location>
        <begin position="1317"/>
        <end position="1459"/>
    </location>
</feature>
<evidence type="ECO:0000256" key="5">
    <source>
        <dbReference type="ARBA" id="ARBA00022884"/>
    </source>
</evidence>
<dbReference type="OMA" id="NHRAQED"/>
<evidence type="ECO:0000256" key="7">
    <source>
        <dbReference type="ARBA" id="ARBA00093266"/>
    </source>
</evidence>
<keyword evidence="5" id="KW-0694">RNA-binding</keyword>
<gene>
    <name evidence="13" type="primary">106665533</name>
</gene>
<keyword evidence="2" id="KW-0489">Methyltransferase</keyword>
<evidence type="ECO:0000259" key="12">
    <source>
        <dbReference type="Pfam" id="PF00588"/>
    </source>
</evidence>
<dbReference type="InterPro" id="IPR045330">
    <property type="entry name" value="TRM3/TARBP1"/>
</dbReference>
<dbReference type="GO" id="GO:0003723">
    <property type="term" value="F:RNA binding"/>
    <property type="evidence" value="ECO:0007669"/>
    <property type="project" value="UniProtKB-KW"/>
</dbReference>
<dbReference type="GO" id="GO:0030488">
    <property type="term" value="P:tRNA methylation"/>
    <property type="evidence" value="ECO:0007669"/>
    <property type="project" value="InterPro"/>
</dbReference>